<name>A0A074ZXV5_OPIVI</name>
<dbReference type="RefSeq" id="XP_009165449.1">
    <property type="nucleotide sequence ID" value="XM_009167185.1"/>
</dbReference>
<dbReference type="GeneID" id="20317029"/>
<protein>
    <submittedName>
        <fullName evidence="1">Uncharacterized protein</fullName>
    </submittedName>
</protein>
<proteinExistence type="predicted"/>
<dbReference type="AlphaFoldDB" id="A0A074ZXV5"/>
<dbReference type="CTD" id="20317029"/>
<evidence type="ECO:0000313" key="1">
    <source>
        <dbReference type="EMBL" id="KER30802.1"/>
    </source>
</evidence>
<sequence length="105" mass="12636">MQRLLGRDMQGWYRPKGWKYPCLTGYLLTIASVRFVWQLPWWYPSSRTTMSPITILPCYIGRRIMPSVESPYWLHRTERMSENRLLLMPPFFIFHELLPPPSPLH</sequence>
<accession>A0A074ZXV5</accession>
<reference evidence="1 2" key="1">
    <citation type="submission" date="2013-11" db="EMBL/GenBank/DDBJ databases">
        <title>Opisthorchis viverrini - life in the bile duct.</title>
        <authorList>
            <person name="Young N.D."/>
            <person name="Nagarajan N."/>
            <person name="Lin S.J."/>
            <person name="Korhonen P.K."/>
            <person name="Jex A.R."/>
            <person name="Hall R.S."/>
            <person name="Safavi-Hemami H."/>
            <person name="Kaewkong W."/>
            <person name="Bertrand D."/>
            <person name="Gao S."/>
            <person name="Seet Q."/>
            <person name="Wongkham S."/>
            <person name="Teh B.T."/>
            <person name="Wongkham C."/>
            <person name="Intapan P.M."/>
            <person name="Maleewong W."/>
            <person name="Yang X."/>
            <person name="Hu M."/>
            <person name="Wang Z."/>
            <person name="Hofmann A."/>
            <person name="Sternberg P.W."/>
            <person name="Tan P."/>
            <person name="Wang J."/>
            <person name="Gasser R.B."/>
        </authorList>
    </citation>
    <scope>NUCLEOTIDE SEQUENCE [LARGE SCALE GENOMIC DNA]</scope>
</reference>
<gene>
    <name evidence="1" type="ORF">T265_02841</name>
</gene>
<dbReference type="KEGG" id="ovi:T265_02841"/>
<organism evidence="1 2">
    <name type="scientific">Opisthorchis viverrini</name>
    <name type="common">Southeast Asian liver fluke</name>
    <dbReference type="NCBI Taxonomy" id="6198"/>
    <lineage>
        <taxon>Eukaryota</taxon>
        <taxon>Metazoa</taxon>
        <taxon>Spiralia</taxon>
        <taxon>Lophotrochozoa</taxon>
        <taxon>Platyhelminthes</taxon>
        <taxon>Trematoda</taxon>
        <taxon>Digenea</taxon>
        <taxon>Opisthorchiida</taxon>
        <taxon>Opisthorchiata</taxon>
        <taxon>Opisthorchiidae</taxon>
        <taxon>Opisthorchis</taxon>
    </lineage>
</organism>
<dbReference type="EMBL" id="KL596655">
    <property type="protein sequence ID" value="KER30802.1"/>
    <property type="molecule type" value="Genomic_DNA"/>
</dbReference>
<evidence type="ECO:0000313" key="2">
    <source>
        <dbReference type="Proteomes" id="UP000054324"/>
    </source>
</evidence>
<keyword evidence="2" id="KW-1185">Reference proteome</keyword>
<dbReference type="Proteomes" id="UP000054324">
    <property type="component" value="Unassembled WGS sequence"/>
</dbReference>